<accession>A0A0B7ANX8</accession>
<feature type="chain" id="PRO_5002113062" evidence="1">
    <location>
        <begin position="20"/>
        <end position="81"/>
    </location>
</feature>
<name>A0A0B7ANX8_9EUPU</name>
<evidence type="ECO:0000313" key="2">
    <source>
        <dbReference type="EMBL" id="CEK82754.1"/>
    </source>
</evidence>
<reference evidence="2" key="1">
    <citation type="submission" date="2014-12" db="EMBL/GenBank/DDBJ databases">
        <title>Insight into the proteome of Arion vulgaris.</title>
        <authorList>
            <person name="Aradska J."/>
            <person name="Bulat T."/>
            <person name="Smidak R."/>
            <person name="Sarate P."/>
            <person name="Gangsoo J."/>
            <person name="Sialana F."/>
            <person name="Bilban M."/>
            <person name="Lubec G."/>
        </authorList>
    </citation>
    <scope>NUCLEOTIDE SEQUENCE</scope>
    <source>
        <tissue evidence="2">Skin</tissue>
    </source>
</reference>
<dbReference type="EMBL" id="HACG01035889">
    <property type="protein sequence ID" value="CEK82754.1"/>
    <property type="molecule type" value="Transcribed_RNA"/>
</dbReference>
<feature type="signal peptide" evidence="1">
    <location>
        <begin position="1"/>
        <end position="19"/>
    </location>
</feature>
<protein>
    <submittedName>
        <fullName evidence="2">Uncharacterized protein</fullName>
    </submittedName>
</protein>
<keyword evidence="1" id="KW-0732">Signal</keyword>
<sequence>MYTTLFSLILWLPLDNSFIDIVMIKEDSDALSMTTSSTTLEVLVVAKSLLWLESKNNTRDACTQIDSSSMIEKVEVCQFCV</sequence>
<dbReference type="AlphaFoldDB" id="A0A0B7ANX8"/>
<organism evidence="2">
    <name type="scientific">Arion vulgaris</name>
    <dbReference type="NCBI Taxonomy" id="1028688"/>
    <lineage>
        <taxon>Eukaryota</taxon>
        <taxon>Metazoa</taxon>
        <taxon>Spiralia</taxon>
        <taxon>Lophotrochozoa</taxon>
        <taxon>Mollusca</taxon>
        <taxon>Gastropoda</taxon>
        <taxon>Heterobranchia</taxon>
        <taxon>Euthyneura</taxon>
        <taxon>Panpulmonata</taxon>
        <taxon>Eupulmonata</taxon>
        <taxon>Stylommatophora</taxon>
        <taxon>Helicina</taxon>
        <taxon>Arionoidea</taxon>
        <taxon>Arionidae</taxon>
        <taxon>Arion</taxon>
    </lineage>
</organism>
<gene>
    <name evidence="2" type="primary">ORF133412</name>
</gene>
<proteinExistence type="predicted"/>
<evidence type="ECO:0000256" key="1">
    <source>
        <dbReference type="SAM" id="SignalP"/>
    </source>
</evidence>